<dbReference type="OrthoDB" id="4774177at2759"/>
<dbReference type="AlphaFoldDB" id="A0A2T2NM95"/>
<sequence length="137" mass="15507">MRGFHGAQLWRSRCGWHVTLRQLIWTKQSGLGCRNQRRPLPNLACLSPCLCPLFKQHLARANTQASNFCIKLKSITASCFQPLPLPDHNHLPQSPTMGLMWTKHWGGRHGGGGIVVDKHGVRRAPFRISLGRFSCFR</sequence>
<reference evidence="1 2" key="1">
    <citation type="journal article" date="2018" name="Front. Microbiol.">
        <title>Genome-Wide Analysis of Corynespora cassiicola Leaf Fall Disease Putative Effectors.</title>
        <authorList>
            <person name="Lopez D."/>
            <person name="Ribeiro S."/>
            <person name="Label P."/>
            <person name="Fumanal B."/>
            <person name="Venisse J.S."/>
            <person name="Kohler A."/>
            <person name="de Oliveira R.R."/>
            <person name="Labutti K."/>
            <person name="Lipzen A."/>
            <person name="Lail K."/>
            <person name="Bauer D."/>
            <person name="Ohm R.A."/>
            <person name="Barry K.W."/>
            <person name="Spatafora J."/>
            <person name="Grigoriev I.V."/>
            <person name="Martin F.M."/>
            <person name="Pujade-Renaud V."/>
        </authorList>
    </citation>
    <scope>NUCLEOTIDE SEQUENCE [LARGE SCALE GENOMIC DNA]</scope>
    <source>
        <strain evidence="1 2">Philippines</strain>
    </source>
</reference>
<accession>A0A2T2NM95</accession>
<dbReference type="STRING" id="1448308.A0A2T2NM95"/>
<proteinExistence type="predicted"/>
<organism evidence="1 2">
    <name type="scientific">Corynespora cassiicola Philippines</name>
    <dbReference type="NCBI Taxonomy" id="1448308"/>
    <lineage>
        <taxon>Eukaryota</taxon>
        <taxon>Fungi</taxon>
        <taxon>Dikarya</taxon>
        <taxon>Ascomycota</taxon>
        <taxon>Pezizomycotina</taxon>
        <taxon>Dothideomycetes</taxon>
        <taxon>Pleosporomycetidae</taxon>
        <taxon>Pleosporales</taxon>
        <taxon>Corynesporascaceae</taxon>
        <taxon>Corynespora</taxon>
    </lineage>
</organism>
<evidence type="ECO:0000313" key="1">
    <source>
        <dbReference type="EMBL" id="PSN66553.1"/>
    </source>
</evidence>
<protein>
    <submittedName>
        <fullName evidence="1">Uncharacterized protein</fullName>
    </submittedName>
</protein>
<gene>
    <name evidence="1" type="ORF">BS50DRAFT_417323</name>
</gene>
<dbReference type="EMBL" id="KZ678136">
    <property type="protein sequence ID" value="PSN66553.1"/>
    <property type="molecule type" value="Genomic_DNA"/>
</dbReference>
<keyword evidence="2" id="KW-1185">Reference proteome</keyword>
<evidence type="ECO:0000313" key="2">
    <source>
        <dbReference type="Proteomes" id="UP000240883"/>
    </source>
</evidence>
<dbReference type="Proteomes" id="UP000240883">
    <property type="component" value="Unassembled WGS sequence"/>
</dbReference>
<name>A0A2T2NM95_CORCC</name>